<evidence type="ECO:0000313" key="7">
    <source>
        <dbReference type="EMBL" id="GHA80674.1"/>
    </source>
</evidence>
<dbReference type="AlphaFoldDB" id="A0A918W8E4"/>
<evidence type="ECO:0000256" key="5">
    <source>
        <dbReference type="ARBA" id="ARBA00023136"/>
    </source>
</evidence>
<keyword evidence="4" id="KW-0808">Transferase</keyword>
<evidence type="ECO:0000256" key="2">
    <source>
        <dbReference type="ARBA" id="ARBA00022475"/>
    </source>
</evidence>
<dbReference type="Proteomes" id="UP000646426">
    <property type="component" value="Unassembled WGS sequence"/>
</dbReference>
<accession>A0A918W8E4</accession>
<evidence type="ECO:0000256" key="3">
    <source>
        <dbReference type="ARBA" id="ARBA00022676"/>
    </source>
</evidence>
<dbReference type="EMBL" id="BMYD01000002">
    <property type="protein sequence ID" value="GHA80674.1"/>
    <property type="molecule type" value="Genomic_DNA"/>
</dbReference>
<keyword evidence="8" id="KW-1185">Reference proteome</keyword>
<evidence type="ECO:0000259" key="6">
    <source>
        <dbReference type="Pfam" id="PF00535"/>
    </source>
</evidence>
<keyword evidence="5" id="KW-0472">Membrane</keyword>
<dbReference type="GO" id="GO:0005886">
    <property type="term" value="C:plasma membrane"/>
    <property type="evidence" value="ECO:0007669"/>
    <property type="project" value="UniProtKB-SubCell"/>
</dbReference>
<feature type="domain" description="Glycosyltransferase 2-like" evidence="6">
    <location>
        <begin position="72"/>
        <end position="128"/>
    </location>
</feature>
<name>A0A918W8E4_9GAMM</name>
<dbReference type="Pfam" id="PF00535">
    <property type="entry name" value="Glycos_transf_2"/>
    <property type="match status" value="1"/>
</dbReference>
<dbReference type="PANTHER" id="PTHR43646:SF2">
    <property type="entry name" value="GLYCOSYLTRANSFERASE 2-LIKE DOMAIN-CONTAINING PROTEIN"/>
    <property type="match status" value="1"/>
</dbReference>
<proteinExistence type="predicted"/>
<keyword evidence="2" id="KW-1003">Cell membrane</keyword>
<protein>
    <recommendedName>
        <fullName evidence="6">Glycosyltransferase 2-like domain-containing protein</fullName>
    </recommendedName>
</protein>
<gene>
    <name evidence="7" type="ORF">GCM10007067_18230</name>
</gene>
<dbReference type="InterPro" id="IPR029044">
    <property type="entry name" value="Nucleotide-diphossugar_trans"/>
</dbReference>
<dbReference type="RefSeq" id="WP_189455638.1">
    <property type="nucleotide sequence ID" value="NZ_BMYD01000002.1"/>
</dbReference>
<dbReference type="InterPro" id="IPR001173">
    <property type="entry name" value="Glyco_trans_2-like"/>
</dbReference>
<keyword evidence="3" id="KW-0328">Glycosyltransferase</keyword>
<comment type="caution">
    <text evidence="7">The sequence shown here is derived from an EMBL/GenBank/DDBJ whole genome shotgun (WGS) entry which is preliminary data.</text>
</comment>
<dbReference type="SUPFAM" id="SSF53448">
    <property type="entry name" value="Nucleotide-diphospho-sugar transferases"/>
    <property type="match status" value="1"/>
</dbReference>
<evidence type="ECO:0000256" key="4">
    <source>
        <dbReference type="ARBA" id="ARBA00022679"/>
    </source>
</evidence>
<organism evidence="7 8">
    <name type="scientific">Cognatilysobacter bugurensis</name>
    <dbReference type="NCBI Taxonomy" id="543356"/>
    <lineage>
        <taxon>Bacteria</taxon>
        <taxon>Pseudomonadati</taxon>
        <taxon>Pseudomonadota</taxon>
        <taxon>Gammaproteobacteria</taxon>
        <taxon>Lysobacterales</taxon>
        <taxon>Lysobacteraceae</taxon>
        <taxon>Cognatilysobacter</taxon>
    </lineage>
</organism>
<evidence type="ECO:0000256" key="1">
    <source>
        <dbReference type="ARBA" id="ARBA00004236"/>
    </source>
</evidence>
<comment type="subcellular location">
    <subcellularLocation>
        <location evidence="1">Cell membrane</location>
    </subcellularLocation>
</comment>
<dbReference type="PANTHER" id="PTHR43646">
    <property type="entry name" value="GLYCOSYLTRANSFERASE"/>
    <property type="match status" value="1"/>
</dbReference>
<dbReference type="GO" id="GO:0016757">
    <property type="term" value="F:glycosyltransferase activity"/>
    <property type="evidence" value="ECO:0007669"/>
    <property type="project" value="UniProtKB-KW"/>
</dbReference>
<reference evidence="7" key="1">
    <citation type="journal article" date="2014" name="Int. J. Syst. Evol. Microbiol.">
        <title>Complete genome sequence of Corynebacterium casei LMG S-19264T (=DSM 44701T), isolated from a smear-ripened cheese.</title>
        <authorList>
            <consortium name="US DOE Joint Genome Institute (JGI-PGF)"/>
            <person name="Walter F."/>
            <person name="Albersmeier A."/>
            <person name="Kalinowski J."/>
            <person name="Ruckert C."/>
        </authorList>
    </citation>
    <scope>NUCLEOTIDE SEQUENCE</scope>
    <source>
        <strain evidence="7">KCTC 23077</strain>
    </source>
</reference>
<evidence type="ECO:0000313" key="8">
    <source>
        <dbReference type="Proteomes" id="UP000646426"/>
    </source>
</evidence>
<sequence length="235" mass="25942">MSAELLLGRLTVVIPVGPGDALEPTLRTQLAQLPAAAEVRVVFASEADARGFCAHTALSGGPAWHVHVSPPGRSLQQNAGAAAATRPWLWFLHADSRLADDTLTALAAFIHADEPVLGYFDLRFLNDGPRLMWLNTLGTWVRSRWLGLPFGDQGLVMPRVMFEGLGGFDPALRCGEDHDLVWRARRAGRPPRAVRASLYTSARKYAQHGWVRTTAWTLTETARQVWRFARARSRA</sequence>
<reference evidence="7" key="2">
    <citation type="submission" date="2020-09" db="EMBL/GenBank/DDBJ databases">
        <authorList>
            <person name="Sun Q."/>
            <person name="Kim S."/>
        </authorList>
    </citation>
    <scope>NUCLEOTIDE SEQUENCE</scope>
    <source>
        <strain evidence="7">KCTC 23077</strain>
    </source>
</reference>
<dbReference type="Gene3D" id="3.90.550.10">
    <property type="entry name" value="Spore Coat Polysaccharide Biosynthesis Protein SpsA, Chain A"/>
    <property type="match status" value="1"/>
</dbReference>